<dbReference type="RefSeq" id="XP_022322416.1">
    <property type="nucleotide sequence ID" value="XM_022466708.1"/>
</dbReference>
<feature type="region of interest" description="Disordered" evidence="1">
    <location>
        <begin position="112"/>
        <end position="161"/>
    </location>
</feature>
<evidence type="ECO:0000313" key="3">
    <source>
        <dbReference type="RefSeq" id="XP_022322416.1"/>
    </source>
</evidence>
<evidence type="ECO:0000256" key="1">
    <source>
        <dbReference type="SAM" id="MobiDB-lite"/>
    </source>
</evidence>
<keyword evidence="2" id="KW-1185">Reference proteome</keyword>
<proteinExistence type="predicted"/>
<organism evidence="2 3">
    <name type="scientific">Crassostrea virginica</name>
    <name type="common">Eastern oyster</name>
    <dbReference type="NCBI Taxonomy" id="6565"/>
    <lineage>
        <taxon>Eukaryota</taxon>
        <taxon>Metazoa</taxon>
        <taxon>Spiralia</taxon>
        <taxon>Lophotrochozoa</taxon>
        <taxon>Mollusca</taxon>
        <taxon>Bivalvia</taxon>
        <taxon>Autobranchia</taxon>
        <taxon>Pteriomorphia</taxon>
        <taxon>Ostreida</taxon>
        <taxon>Ostreoidea</taxon>
        <taxon>Ostreidae</taxon>
        <taxon>Crassostrea</taxon>
    </lineage>
</organism>
<dbReference type="GeneID" id="111123960"/>
<feature type="compositionally biased region" description="Basic and acidic residues" evidence="1">
    <location>
        <begin position="394"/>
        <end position="406"/>
    </location>
</feature>
<evidence type="ECO:0000313" key="2">
    <source>
        <dbReference type="Proteomes" id="UP000694844"/>
    </source>
</evidence>
<accession>A0A8B8D6E8</accession>
<sequence length="517" mass="57571">MESLTVLNSRRSRCHYTFVNGRLTNVQYRPLCIDSLGHPSYNPYSPYPSYCTPSDGRRRYISRPGSADLPYSSYALSNHDYSGPSYNGYSSSLDPHTYEIMSKYTRGYDYPQSSATRSYSTGSSSGSQTLGSSYGTSSGGYQSSGYQSSQRPQRHASYGSSYEIGTKYGGSSEIGTKYGGSSEIGTKYGGSSEIGTKYGGSSEIGTKYGSSSETGTKYGSSLDIGTRQGGYLESETRYGSSADTGSRYGGVSEFGSRYGGGSTDYGSKYSGSTDPESRYGGSSELGTKYGNSSESRTKYGGGSEFGTSYGSSSSDRSKYGEGHIYDSATKGQGSELKSKYSNRYGETEDSKSTGTSRKVRAPYERYKPLADDDPPRSQDVDIQEIRSRSSRYRGSRDNQKEKTPDTTHIKGSYEIYQLKKRLTRQTAQNWRGRCFLLWMIQWIRLKVLLSVKSGREEILRILGADWIKLETVWRNQVSDHWRRTVSKISLLPNHLTYHHGNRENWKENRERKEKQTM</sequence>
<dbReference type="KEGG" id="cvn:111123960"/>
<name>A0A8B8D6E8_CRAVI</name>
<feature type="compositionally biased region" description="Low complexity" evidence="1">
    <location>
        <begin position="112"/>
        <end position="149"/>
    </location>
</feature>
<feature type="compositionally biased region" description="Basic and acidic residues" evidence="1">
    <location>
        <begin position="361"/>
        <end position="387"/>
    </location>
</feature>
<feature type="region of interest" description="Disordered" evidence="1">
    <location>
        <begin position="183"/>
        <end position="406"/>
    </location>
</feature>
<protein>
    <submittedName>
        <fullName evidence="3">Stress protein DDR48-like isoform X1</fullName>
    </submittedName>
</protein>
<feature type="compositionally biased region" description="Low complexity" evidence="1">
    <location>
        <begin position="305"/>
        <end position="314"/>
    </location>
</feature>
<gene>
    <name evidence="3" type="primary">LOC111123960</name>
</gene>
<dbReference type="AlphaFoldDB" id="A0A8B8D6E8"/>
<reference evidence="3" key="1">
    <citation type="submission" date="2025-08" db="UniProtKB">
        <authorList>
            <consortium name="RefSeq"/>
        </authorList>
    </citation>
    <scope>IDENTIFICATION</scope>
    <source>
        <tissue evidence="3">Whole sample</tissue>
    </source>
</reference>
<dbReference type="Proteomes" id="UP000694844">
    <property type="component" value="Chromosome 3"/>
</dbReference>
<feature type="compositionally biased region" description="Polar residues" evidence="1">
    <location>
        <begin position="208"/>
        <end position="219"/>
    </location>
</feature>
<feature type="compositionally biased region" description="Basic and acidic residues" evidence="1">
    <location>
        <begin position="315"/>
        <end position="324"/>
    </location>
</feature>